<dbReference type="RefSeq" id="WP_138668605.1">
    <property type="nucleotide sequence ID" value="NZ_VCKY01000089.1"/>
</dbReference>
<dbReference type="OrthoDB" id="3518078at2"/>
<dbReference type="Proteomes" id="UP000309128">
    <property type="component" value="Unassembled WGS sequence"/>
</dbReference>
<dbReference type="EMBL" id="VCKY01000089">
    <property type="protein sequence ID" value="TMR16484.1"/>
    <property type="molecule type" value="Genomic_DNA"/>
</dbReference>
<evidence type="ECO:0000313" key="3">
    <source>
        <dbReference type="Proteomes" id="UP000309128"/>
    </source>
</evidence>
<keyword evidence="1" id="KW-0812">Transmembrane</keyword>
<organism evidence="2 3">
    <name type="scientific">Nonomuraea turkmeniaca</name>
    <dbReference type="NCBI Taxonomy" id="103838"/>
    <lineage>
        <taxon>Bacteria</taxon>
        <taxon>Bacillati</taxon>
        <taxon>Actinomycetota</taxon>
        <taxon>Actinomycetes</taxon>
        <taxon>Streptosporangiales</taxon>
        <taxon>Streptosporangiaceae</taxon>
        <taxon>Nonomuraea</taxon>
    </lineage>
</organism>
<gene>
    <name evidence="2" type="ORF">ETD86_25075</name>
</gene>
<feature type="transmembrane region" description="Helical" evidence="1">
    <location>
        <begin position="41"/>
        <end position="59"/>
    </location>
</feature>
<protein>
    <submittedName>
        <fullName evidence="2">Uncharacterized protein</fullName>
    </submittedName>
</protein>
<name>A0A5S4FDA5_9ACTN</name>
<proteinExistence type="predicted"/>
<accession>A0A5S4FDA5</accession>
<dbReference type="AlphaFoldDB" id="A0A5S4FDA5"/>
<keyword evidence="1" id="KW-0472">Membrane</keyword>
<comment type="caution">
    <text evidence="2">The sequence shown here is derived from an EMBL/GenBank/DDBJ whole genome shotgun (WGS) entry which is preliminary data.</text>
</comment>
<evidence type="ECO:0000256" key="1">
    <source>
        <dbReference type="SAM" id="Phobius"/>
    </source>
</evidence>
<evidence type="ECO:0000313" key="2">
    <source>
        <dbReference type="EMBL" id="TMR16484.1"/>
    </source>
</evidence>
<sequence length="657" mass="71261">MNDLEQRLRSALKARASTFEAGPDAWQRVLDRRPRRPRARWALAALPVMLLAVFVPVLLDGGLGRNSAADGADGIYRRLMEGRMPAGESVTLDDPAGGKLRLWFAKGEMGQPELCHIAERADVEPYGSCGGMMDMGITSWNGWFEGSTAKGGASRVMDYGVARPGVEAVGAVTKSGQRIPGTLLRPSGAPFLIWTVTYAALDPVSKVVFTEPGRADREMPRSMMIRGQLKGEEQAGTAIELAAGLTVGPYKTKNGRSLSWMRQGQPFARTMLERDDPLKDAPVSFFLAGDEAFGVARKDVAKVRITATGGGGTAVATRPDPWNLGLVLFATGPQAGVTAGYRLTAYDATGKEIWHKDWAPAARREPNYGKQIGDTLILPRTEDFGHGPVRLRFVKSQTEHMLCVSGGVDYDGRKAGGCGSAIFDDPNGFSHDTVNTFLPEPGTTISYGAARPEWEAVDAVLSDGRRIHGAFASAPGAPARVWYVRYPYGTEIAAHVFKVRGRQLEQVWHTRHDCWEATPSEGRAHALPRGITAALLEENCVRFWKGKKSLGGFEPIPGGTLKDLIAAERPLEWRQLNTDWHGFTLPGTARVEVALKGGGTATADTMPDPWGQGVVMFAGPVPEKAGKQGIMWPGLRFTGYDAAGRVVWTYKPHWPPY</sequence>
<keyword evidence="3" id="KW-1185">Reference proteome</keyword>
<reference evidence="2 3" key="1">
    <citation type="submission" date="2019-05" db="EMBL/GenBank/DDBJ databases">
        <title>Draft genome sequence of Nonomuraea turkmeniaca DSM 43926.</title>
        <authorList>
            <person name="Saricaoglu S."/>
            <person name="Isik K."/>
        </authorList>
    </citation>
    <scope>NUCLEOTIDE SEQUENCE [LARGE SCALE GENOMIC DNA]</scope>
    <source>
        <strain evidence="2 3">DSM 43926</strain>
    </source>
</reference>
<keyword evidence="1" id="KW-1133">Transmembrane helix</keyword>